<feature type="chain" id="PRO_5027152774" description="Phosphate-binding protein" evidence="4">
    <location>
        <begin position="25"/>
        <end position="327"/>
    </location>
</feature>
<comment type="function">
    <text evidence="4">Involved in the system for phosphate transport across the cytoplasmic membrane.</text>
</comment>
<keyword evidence="3 4" id="KW-0732">Signal</keyword>
<dbReference type="PANTHER" id="PTHR30570">
    <property type="entry name" value="PERIPLASMIC PHOSPHATE BINDING COMPONENT OF PHOSPHATE ABC TRANSPORTER"/>
    <property type="match status" value="1"/>
</dbReference>
<evidence type="ECO:0000259" key="5">
    <source>
        <dbReference type="Pfam" id="PF12849"/>
    </source>
</evidence>
<evidence type="ECO:0000313" key="6">
    <source>
        <dbReference type="EMBL" id="RUO40127.1"/>
    </source>
</evidence>
<comment type="similarity">
    <text evidence="1 4">Belongs to the PstS family.</text>
</comment>
<keyword evidence="7" id="KW-1185">Reference proteome</keyword>
<dbReference type="Proteomes" id="UP000286976">
    <property type="component" value="Unassembled WGS sequence"/>
</dbReference>
<organism evidence="6 7">
    <name type="scientific">Aliidiomarina taiwanensis</name>
    <dbReference type="NCBI Taxonomy" id="946228"/>
    <lineage>
        <taxon>Bacteria</taxon>
        <taxon>Pseudomonadati</taxon>
        <taxon>Pseudomonadota</taxon>
        <taxon>Gammaproteobacteria</taxon>
        <taxon>Alteromonadales</taxon>
        <taxon>Idiomarinaceae</taxon>
        <taxon>Aliidiomarina</taxon>
    </lineage>
</organism>
<dbReference type="CDD" id="cd13653">
    <property type="entry name" value="PBP2_phosphate_like_1"/>
    <property type="match status" value="1"/>
</dbReference>
<proteinExistence type="inferred from homology"/>
<evidence type="ECO:0000256" key="3">
    <source>
        <dbReference type="ARBA" id="ARBA00022729"/>
    </source>
</evidence>
<dbReference type="Pfam" id="PF12849">
    <property type="entry name" value="PBP_like_2"/>
    <property type="match status" value="1"/>
</dbReference>
<dbReference type="GO" id="GO:0042597">
    <property type="term" value="C:periplasmic space"/>
    <property type="evidence" value="ECO:0007669"/>
    <property type="project" value="UniProtKB-SubCell"/>
</dbReference>
<dbReference type="GO" id="GO:0007155">
    <property type="term" value="P:cell adhesion"/>
    <property type="evidence" value="ECO:0007669"/>
    <property type="project" value="UniProtKB-UniRule"/>
</dbReference>
<feature type="signal peptide" evidence="4">
    <location>
        <begin position="1"/>
        <end position="24"/>
    </location>
</feature>
<keyword evidence="4" id="KW-0592">Phosphate transport</keyword>
<dbReference type="InterPro" id="IPR024370">
    <property type="entry name" value="PBP_domain"/>
</dbReference>
<dbReference type="InterPro" id="IPR050811">
    <property type="entry name" value="Phosphate_ABC_transporter"/>
</dbReference>
<dbReference type="Gene3D" id="3.40.190.10">
    <property type="entry name" value="Periplasmic binding protein-like II"/>
    <property type="match status" value="2"/>
</dbReference>
<evidence type="ECO:0000313" key="7">
    <source>
        <dbReference type="Proteomes" id="UP000286976"/>
    </source>
</evidence>
<accession>A0A432X1M4</accession>
<dbReference type="PANTHER" id="PTHR30570:SF6">
    <property type="entry name" value="PHOSPHATE-BINDING PROTEIN PSTS"/>
    <property type="match status" value="1"/>
</dbReference>
<dbReference type="SUPFAM" id="SSF53850">
    <property type="entry name" value="Periplasmic binding protein-like II"/>
    <property type="match status" value="1"/>
</dbReference>
<dbReference type="NCBIfam" id="TIGR02136">
    <property type="entry name" value="ptsS_2"/>
    <property type="match status" value="1"/>
</dbReference>
<evidence type="ECO:0000256" key="1">
    <source>
        <dbReference type="ARBA" id="ARBA00008725"/>
    </source>
</evidence>
<dbReference type="GO" id="GO:0042301">
    <property type="term" value="F:phosphate ion binding"/>
    <property type="evidence" value="ECO:0007669"/>
    <property type="project" value="UniProtKB-UniRule"/>
</dbReference>
<keyword evidence="4" id="KW-0964">Secreted</keyword>
<reference evidence="6 7" key="1">
    <citation type="journal article" date="2011" name="Front. Microbiol.">
        <title>Genomic signatures of strain selection and enhancement in Bacillus atrophaeus var. globigii, a historical biowarfare simulant.</title>
        <authorList>
            <person name="Gibbons H.S."/>
            <person name="Broomall S.M."/>
            <person name="McNew L.A."/>
            <person name="Daligault H."/>
            <person name="Chapman C."/>
            <person name="Bruce D."/>
            <person name="Karavis M."/>
            <person name="Krepps M."/>
            <person name="McGregor P.A."/>
            <person name="Hong C."/>
            <person name="Park K.H."/>
            <person name="Akmal A."/>
            <person name="Feldman A."/>
            <person name="Lin J.S."/>
            <person name="Chang W.E."/>
            <person name="Higgs B.W."/>
            <person name="Demirev P."/>
            <person name="Lindquist J."/>
            <person name="Liem A."/>
            <person name="Fochler E."/>
            <person name="Read T.D."/>
            <person name="Tapia R."/>
            <person name="Johnson S."/>
            <person name="Bishop-Lilly K.A."/>
            <person name="Detter C."/>
            <person name="Han C."/>
            <person name="Sozhamannan S."/>
            <person name="Rosenzweig C.N."/>
            <person name="Skowronski E.W."/>
        </authorList>
    </citation>
    <scope>NUCLEOTIDE SEQUENCE [LARGE SCALE GENOMIC DNA]</scope>
    <source>
        <strain evidence="6 7">AIT1</strain>
    </source>
</reference>
<dbReference type="AlphaFoldDB" id="A0A432X1M4"/>
<keyword evidence="4" id="KW-0574">Periplasm</keyword>
<dbReference type="GO" id="GO:0005576">
    <property type="term" value="C:extracellular region"/>
    <property type="evidence" value="ECO:0007669"/>
    <property type="project" value="UniProtKB-SubCell"/>
</dbReference>
<dbReference type="InterPro" id="IPR011862">
    <property type="entry name" value="Phos-bd"/>
</dbReference>
<dbReference type="GO" id="GO:0006817">
    <property type="term" value="P:phosphate ion transport"/>
    <property type="evidence" value="ECO:0007669"/>
    <property type="project" value="UniProtKB-UniRule"/>
</dbReference>
<comment type="caution">
    <text evidence="6">The sequence shown here is derived from an EMBL/GenBank/DDBJ whole genome shotgun (WGS) entry which is preliminary data.</text>
</comment>
<evidence type="ECO:0000256" key="4">
    <source>
        <dbReference type="RuleBase" id="RU367119"/>
    </source>
</evidence>
<dbReference type="OrthoDB" id="9765713at2"/>
<dbReference type="RefSeq" id="WP_126757611.1">
    <property type="nucleotide sequence ID" value="NZ_PIPQ01000004.1"/>
</dbReference>
<evidence type="ECO:0000256" key="2">
    <source>
        <dbReference type="ARBA" id="ARBA00022448"/>
    </source>
</evidence>
<sequence length="327" mass="35440">MLLKKCLLPLASAAALLCSVQLHADVDPNLPNYTRAPGVSGNLSSVGSDTLNNLMTLWAEEFNRYYPNVNIQIQGAGSSTAPPAITEGTATLAPMSREMRQSEIEAFENKHGYAPYALPVAIDMVAVFVNKDNPIEGMSLPQVDAVFSATRRGGYSEDITRWGQLGLTGAWANRDFALYSRNAVSGTYGFFKDMALFGGDYKSSINEQPGSSSVVQGVSESINGIGYSGIGYRTSSVRALPLAVEEGGELFEPSAENAATGDYPLARYLYIYINKHPNRPLEPMVREFVRMIYSQQGQGVVFRDGYVPLPEVVAARVRAELGIDVSE</sequence>
<protein>
    <recommendedName>
        <fullName evidence="4">Phosphate-binding protein</fullName>
    </recommendedName>
</protein>
<gene>
    <name evidence="6" type="ORF">CWE15_08255</name>
</gene>
<name>A0A432X1M4_9GAMM</name>
<comment type="subcellular location">
    <subcellularLocation>
        <location evidence="4">Periplasm</location>
    </subcellularLocation>
    <subcellularLocation>
        <location evidence="4">Secreted</location>
    </subcellularLocation>
</comment>
<keyword evidence="2 4" id="KW-0813">Transport</keyword>
<feature type="domain" description="PBP" evidence="5">
    <location>
        <begin position="38"/>
        <end position="294"/>
    </location>
</feature>
<dbReference type="EMBL" id="PIPQ01000004">
    <property type="protein sequence ID" value="RUO40127.1"/>
    <property type="molecule type" value="Genomic_DNA"/>
</dbReference>